<evidence type="ECO:0000313" key="3">
    <source>
        <dbReference type="EMBL" id="PWL16786.1"/>
    </source>
</evidence>
<proteinExistence type="predicted"/>
<dbReference type="Proteomes" id="UP000245865">
    <property type="component" value="Unassembled WGS sequence"/>
</dbReference>
<evidence type="ECO:0000256" key="1">
    <source>
        <dbReference type="SAM" id="MobiDB-lite"/>
    </source>
</evidence>
<gene>
    <name evidence="3" type="ORF">DKP76_14850</name>
</gene>
<dbReference type="AlphaFoldDB" id="A0A316J603"/>
<evidence type="ECO:0000313" key="4">
    <source>
        <dbReference type="Proteomes" id="UP000245865"/>
    </source>
</evidence>
<protein>
    <submittedName>
        <fullName evidence="3">Uncharacterized protein</fullName>
    </submittedName>
</protein>
<dbReference type="OrthoDB" id="8449218at2"/>
<dbReference type="EMBL" id="QGDB01000006">
    <property type="protein sequence ID" value="PWL16786.1"/>
    <property type="molecule type" value="Genomic_DNA"/>
</dbReference>
<accession>A0A316J603</accession>
<organism evidence="3 4">
    <name type="scientific">Falsochrobactrum shanghaiense</name>
    <dbReference type="NCBI Taxonomy" id="2201899"/>
    <lineage>
        <taxon>Bacteria</taxon>
        <taxon>Pseudomonadati</taxon>
        <taxon>Pseudomonadota</taxon>
        <taxon>Alphaproteobacteria</taxon>
        <taxon>Hyphomicrobiales</taxon>
        <taxon>Brucellaceae</taxon>
        <taxon>Falsochrobactrum</taxon>
    </lineage>
</organism>
<feature type="compositionally biased region" description="Basic and acidic residues" evidence="1">
    <location>
        <begin position="21"/>
        <end position="38"/>
    </location>
</feature>
<dbReference type="RefSeq" id="WP_109707591.1">
    <property type="nucleotide sequence ID" value="NZ_QGDB01000006.1"/>
</dbReference>
<reference evidence="3 4" key="1">
    <citation type="submission" date="2018-05" db="EMBL/GenBank/DDBJ databases">
        <title>Comparative genomic sequence analysis between strain HN4 and CCM 8460T (Falsochrobactrum ovis) will provide more evidence to prove that HN4 is a new species of Falsochrobactrum.</title>
        <authorList>
            <person name="Lyu W."/>
            <person name="Sun L."/>
            <person name="Yao L."/>
        </authorList>
    </citation>
    <scope>NUCLEOTIDE SEQUENCE [LARGE SCALE GENOMIC DNA]</scope>
    <source>
        <strain evidence="3 4">HN4</strain>
    </source>
</reference>
<keyword evidence="2" id="KW-1133">Transmembrane helix</keyword>
<name>A0A316J603_9HYPH</name>
<sequence length="96" mass="10857">MAERRQAAKDESGKRPGARTQDQEESRRILERMERESSAMETMVQRGFSRTASHLSAHDADTADPVEVWATRIGRVLGLFITLAIIVWLVTYLLQG</sequence>
<feature type="compositionally biased region" description="Basic and acidic residues" evidence="1">
    <location>
        <begin position="1"/>
        <end position="14"/>
    </location>
</feature>
<feature type="transmembrane region" description="Helical" evidence="2">
    <location>
        <begin position="76"/>
        <end position="94"/>
    </location>
</feature>
<evidence type="ECO:0000256" key="2">
    <source>
        <dbReference type="SAM" id="Phobius"/>
    </source>
</evidence>
<keyword evidence="4" id="KW-1185">Reference proteome</keyword>
<comment type="caution">
    <text evidence="3">The sequence shown here is derived from an EMBL/GenBank/DDBJ whole genome shotgun (WGS) entry which is preliminary data.</text>
</comment>
<keyword evidence="2" id="KW-0472">Membrane</keyword>
<feature type="region of interest" description="Disordered" evidence="1">
    <location>
        <begin position="1"/>
        <end position="46"/>
    </location>
</feature>
<keyword evidence="2" id="KW-0812">Transmembrane</keyword>